<dbReference type="EMBL" id="FXTB01000008">
    <property type="protein sequence ID" value="SMO79694.1"/>
    <property type="molecule type" value="Genomic_DNA"/>
</dbReference>
<evidence type="ECO:0000313" key="1">
    <source>
        <dbReference type="EMBL" id="SMO79694.1"/>
    </source>
</evidence>
<organism evidence="1 2">
    <name type="scientific">Saccharicrinis carchari</name>
    <dbReference type="NCBI Taxonomy" id="1168039"/>
    <lineage>
        <taxon>Bacteria</taxon>
        <taxon>Pseudomonadati</taxon>
        <taxon>Bacteroidota</taxon>
        <taxon>Bacteroidia</taxon>
        <taxon>Marinilabiliales</taxon>
        <taxon>Marinilabiliaceae</taxon>
        <taxon>Saccharicrinis</taxon>
    </lineage>
</organism>
<reference evidence="1 2" key="1">
    <citation type="submission" date="2017-05" db="EMBL/GenBank/DDBJ databases">
        <authorList>
            <person name="Varghese N."/>
            <person name="Submissions S."/>
        </authorList>
    </citation>
    <scope>NUCLEOTIDE SEQUENCE [LARGE SCALE GENOMIC DNA]</scope>
    <source>
        <strain evidence="1 2">DSM 27040</strain>
    </source>
</reference>
<sequence>MKYNTILSHHLTHSLVLLCFLYLSACVNLGTDIKNRAIGTPGEVLVVMDNNIQQSQVQKIIQAFANAEFPNLPQSEPTFKLTTVIPKNFEGHFRAYRNIIIIQQSILSKTDVSFQRNVWALQQQVVDITLSDTNDFADLFKAHEKEIFDFIYQGDISNIQNANLKVADAAAQRFIKQKHNLYLVIPPGFRLVKDTANFCWFRLDRLETDMHLVIQSFDMDSLPAIHNRALLALLDRVGKEYIPGPYALTFKQTEKNLPILFSKISINEQNVTELRGLWRVEGYFMGGPFVTIFIKDDSRNKLLMLDGFVHAAQNQNKAYYVRQIEAILHSVKIL</sequence>
<keyword evidence="2" id="KW-1185">Reference proteome</keyword>
<dbReference type="Proteomes" id="UP000319040">
    <property type="component" value="Unassembled WGS sequence"/>
</dbReference>
<dbReference type="RefSeq" id="WP_142534065.1">
    <property type="nucleotide sequence ID" value="NZ_FXTB01000008.1"/>
</dbReference>
<name>A0A521E6X5_SACCC</name>
<dbReference type="AlphaFoldDB" id="A0A521E6X5"/>
<dbReference type="InterPro" id="IPR032286">
    <property type="entry name" value="DUF4837"/>
</dbReference>
<evidence type="ECO:0008006" key="3">
    <source>
        <dbReference type="Google" id="ProtNLM"/>
    </source>
</evidence>
<dbReference type="OrthoDB" id="1115230at2"/>
<protein>
    <recommendedName>
        <fullName evidence="3">DUF4837 domain-containing protein</fullName>
    </recommendedName>
</protein>
<proteinExistence type="predicted"/>
<dbReference type="Pfam" id="PF16125">
    <property type="entry name" value="DUF4837"/>
    <property type="match status" value="1"/>
</dbReference>
<evidence type="ECO:0000313" key="2">
    <source>
        <dbReference type="Proteomes" id="UP000319040"/>
    </source>
</evidence>
<gene>
    <name evidence="1" type="ORF">SAMN06265379_1085</name>
</gene>
<accession>A0A521E6X5</accession>